<feature type="region of interest" description="Disordered" evidence="1">
    <location>
        <begin position="356"/>
        <end position="388"/>
    </location>
</feature>
<evidence type="ECO:0000313" key="2">
    <source>
        <dbReference type="EMBL" id="KAJ8275428.1"/>
    </source>
</evidence>
<feature type="compositionally biased region" description="Pro residues" evidence="1">
    <location>
        <begin position="284"/>
        <end position="293"/>
    </location>
</feature>
<feature type="region of interest" description="Disordered" evidence="1">
    <location>
        <begin position="162"/>
        <end position="338"/>
    </location>
</feature>
<keyword evidence="3" id="KW-1185">Reference proteome</keyword>
<accession>A0A9Q1DMS5</accession>
<dbReference type="AlphaFoldDB" id="A0A9Q1DMS5"/>
<dbReference type="EMBL" id="JAFJMO010000005">
    <property type="protein sequence ID" value="KAJ8275428.1"/>
    <property type="molecule type" value="Genomic_DNA"/>
</dbReference>
<feature type="compositionally biased region" description="Polar residues" evidence="1">
    <location>
        <begin position="219"/>
        <end position="233"/>
    </location>
</feature>
<dbReference type="Proteomes" id="UP001152803">
    <property type="component" value="Unassembled WGS sequence"/>
</dbReference>
<feature type="compositionally biased region" description="Acidic residues" evidence="1">
    <location>
        <begin position="456"/>
        <end position="465"/>
    </location>
</feature>
<sequence length="535" mass="57136">MGHFIKFYVFPSVSLRGVLGLKGHHIQAWESDRRTDSSVVLLCAAVEGFTHSASAAECITLQISFVGVAYGTPPLWSYHGNQRAAEPGPRPLGALVLSINLNPSPTHARVIQKVPTFPATSTITGYQEGAGTSQNWAECITLQISFVGVAYGTPPLWSYHGNQRAAEPGPRPLSHTKGPHLPSNFYQNGLPGRGRDKPELGQMIGQALPWEQRQPRPWEQQSGPHQDYNSRGSTHSRTHQQQRGYGGPHQYPRPQAPPPTGEVWHHTQQPRGQKRPAASQGDHAPPPPRPPLGPGLKRQRSSDSEQRFFPPDHSPYPPTNQGSGMLRTKGAGPGMHLTGGVALQTSRLALGDLGAAPHAPPSTAGMSGMPRPLEPATGTAGAGPSPHQQTTPLCLIATPPTGHCRGVAPLYLSTATPPRGGASRGGRTSTHWIGGAVAWEILSPLLSRQGSPEPSPCEEEEEEDLIPAPPPALSQPLQSAPRPQVPHRTVLKSLASVLQRQRHAHRGGPFGRAPPLGGVKYASTLSLGPEIRGRI</sequence>
<protein>
    <submittedName>
        <fullName evidence="2">Uncharacterized protein</fullName>
    </submittedName>
</protein>
<reference evidence="2" key="1">
    <citation type="journal article" date="2023" name="Science">
        <title>Genome structures resolve the early diversification of teleost fishes.</title>
        <authorList>
            <person name="Parey E."/>
            <person name="Louis A."/>
            <person name="Montfort J."/>
            <person name="Bouchez O."/>
            <person name="Roques C."/>
            <person name="Iampietro C."/>
            <person name="Lluch J."/>
            <person name="Castinel A."/>
            <person name="Donnadieu C."/>
            <person name="Desvignes T."/>
            <person name="Floi Bucao C."/>
            <person name="Jouanno E."/>
            <person name="Wen M."/>
            <person name="Mejri S."/>
            <person name="Dirks R."/>
            <person name="Jansen H."/>
            <person name="Henkel C."/>
            <person name="Chen W.J."/>
            <person name="Zahm M."/>
            <person name="Cabau C."/>
            <person name="Klopp C."/>
            <person name="Thompson A.W."/>
            <person name="Robinson-Rechavi M."/>
            <person name="Braasch I."/>
            <person name="Lecointre G."/>
            <person name="Bobe J."/>
            <person name="Postlethwait J.H."/>
            <person name="Berthelot C."/>
            <person name="Roest Crollius H."/>
            <person name="Guiguen Y."/>
        </authorList>
    </citation>
    <scope>NUCLEOTIDE SEQUENCE</scope>
    <source>
        <strain evidence="2">Concon-B</strain>
    </source>
</reference>
<gene>
    <name evidence="2" type="ORF">COCON_G00071800</name>
</gene>
<evidence type="ECO:0000256" key="1">
    <source>
        <dbReference type="SAM" id="MobiDB-lite"/>
    </source>
</evidence>
<evidence type="ECO:0000313" key="3">
    <source>
        <dbReference type="Proteomes" id="UP001152803"/>
    </source>
</evidence>
<dbReference type="OrthoDB" id="10570148at2759"/>
<feature type="region of interest" description="Disordered" evidence="1">
    <location>
        <begin position="447"/>
        <end position="485"/>
    </location>
</feature>
<proteinExistence type="predicted"/>
<organism evidence="2 3">
    <name type="scientific">Conger conger</name>
    <name type="common">Conger eel</name>
    <name type="synonym">Muraena conger</name>
    <dbReference type="NCBI Taxonomy" id="82655"/>
    <lineage>
        <taxon>Eukaryota</taxon>
        <taxon>Metazoa</taxon>
        <taxon>Chordata</taxon>
        <taxon>Craniata</taxon>
        <taxon>Vertebrata</taxon>
        <taxon>Euteleostomi</taxon>
        <taxon>Actinopterygii</taxon>
        <taxon>Neopterygii</taxon>
        <taxon>Teleostei</taxon>
        <taxon>Anguilliformes</taxon>
        <taxon>Congridae</taxon>
        <taxon>Conger</taxon>
    </lineage>
</organism>
<comment type="caution">
    <text evidence="2">The sequence shown here is derived from an EMBL/GenBank/DDBJ whole genome shotgun (WGS) entry which is preliminary data.</text>
</comment>
<name>A0A9Q1DMS5_CONCO</name>